<keyword evidence="1" id="KW-0812">Transmembrane</keyword>
<protein>
    <submittedName>
        <fullName evidence="2">Uncharacterized protein</fullName>
    </submittedName>
</protein>
<evidence type="ECO:0000313" key="2">
    <source>
        <dbReference type="EMBL" id="KLO13191.1"/>
    </source>
</evidence>
<feature type="transmembrane region" description="Helical" evidence="1">
    <location>
        <begin position="34"/>
        <end position="55"/>
    </location>
</feature>
<keyword evidence="1" id="KW-1133">Transmembrane helix</keyword>
<dbReference type="Proteomes" id="UP000053477">
    <property type="component" value="Unassembled WGS sequence"/>
</dbReference>
<dbReference type="STRING" id="27342.A0A0H2S8I6"/>
<dbReference type="OrthoDB" id="2745134at2759"/>
<keyword evidence="1" id="KW-0472">Membrane</keyword>
<gene>
    <name evidence="2" type="ORF">SCHPADRAFT_904374</name>
</gene>
<dbReference type="AlphaFoldDB" id="A0A0H2S8I6"/>
<keyword evidence="3" id="KW-1185">Reference proteome</keyword>
<evidence type="ECO:0000313" key="3">
    <source>
        <dbReference type="Proteomes" id="UP000053477"/>
    </source>
</evidence>
<dbReference type="InParanoid" id="A0A0H2S8I6"/>
<organism evidence="2 3">
    <name type="scientific">Schizopora paradoxa</name>
    <dbReference type="NCBI Taxonomy" id="27342"/>
    <lineage>
        <taxon>Eukaryota</taxon>
        <taxon>Fungi</taxon>
        <taxon>Dikarya</taxon>
        <taxon>Basidiomycota</taxon>
        <taxon>Agaricomycotina</taxon>
        <taxon>Agaricomycetes</taxon>
        <taxon>Hymenochaetales</taxon>
        <taxon>Schizoporaceae</taxon>
        <taxon>Schizopora</taxon>
    </lineage>
</organism>
<accession>A0A0H2S8I6</accession>
<sequence>MILFQPLVVSVPLTIIPGLVIALRIFALYERNKYLLAALFAYLLAELAVALWIYLTPYVVRLDVFAQLGHQEISDIYSMHSCMAAVSPKLSSLEVASFQIMESIYNSVALGLILYKTANGKGVLKVIAKQGLLYYVINFTSVMVWTIMLLFATKGLKYTFAGPALGFASMSTNKLTLHLRSYGAPKSGVAELKIDEHVSYRLERRQSWMGMSTFEMNDGGPNHESTQEFTLANRLTAKDAPQLVRANITFVPDFRKSRR</sequence>
<feature type="transmembrane region" description="Helical" evidence="1">
    <location>
        <begin position="6"/>
        <end position="27"/>
    </location>
</feature>
<reference evidence="2 3" key="1">
    <citation type="submission" date="2015-04" db="EMBL/GenBank/DDBJ databases">
        <title>Complete genome sequence of Schizopora paradoxa KUC8140, a cosmopolitan wood degrader in East Asia.</title>
        <authorList>
            <consortium name="DOE Joint Genome Institute"/>
            <person name="Min B."/>
            <person name="Park H."/>
            <person name="Jang Y."/>
            <person name="Kim J.-J."/>
            <person name="Kim K.H."/>
            <person name="Pangilinan J."/>
            <person name="Lipzen A."/>
            <person name="Riley R."/>
            <person name="Grigoriev I.V."/>
            <person name="Spatafora J.W."/>
            <person name="Choi I.-G."/>
        </authorList>
    </citation>
    <scope>NUCLEOTIDE SEQUENCE [LARGE SCALE GENOMIC DNA]</scope>
    <source>
        <strain evidence="2 3">KUC8140</strain>
    </source>
</reference>
<name>A0A0H2S8I6_9AGAM</name>
<feature type="transmembrane region" description="Helical" evidence="1">
    <location>
        <begin position="132"/>
        <end position="152"/>
    </location>
</feature>
<evidence type="ECO:0000256" key="1">
    <source>
        <dbReference type="SAM" id="Phobius"/>
    </source>
</evidence>
<proteinExistence type="predicted"/>
<dbReference type="EMBL" id="KQ085963">
    <property type="protein sequence ID" value="KLO13191.1"/>
    <property type="molecule type" value="Genomic_DNA"/>
</dbReference>